<proteinExistence type="predicted"/>
<accession>A0AB39HP03</accession>
<gene>
    <name evidence="2" type="ORF">AB4Y30_06115</name>
</gene>
<evidence type="ECO:0000313" key="2">
    <source>
        <dbReference type="EMBL" id="XDK33924.1"/>
    </source>
</evidence>
<organism evidence="2">
    <name type="scientific">Ornithinibacillus sp. 4-3</name>
    <dbReference type="NCBI Taxonomy" id="3231488"/>
    <lineage>
        <taxon>Bacteria</taxon>
        <taxon>Bacillati</taxon>
        <taxon>Bacillota</taxon>
        <taxon>Bacilli</taxon>
        <taxon>Bacillales</taxon>
        <taxon>Bacillaceae</taxon>
        <taxon>Ornithinibacillus</taxon>
    </lineage>
</organism>
<dbReference type="AlphaFoldDB" id="A0AB39HP03"/>
<evidence type="ECO:0000256" key="1">
    <source>
        <dbReference type="SAM" id="MobiDB-lite"/>
    </source>
</evidence>
<dbReference type="EMBL" id="CP162599">
    <property type="protein sequence ID" value="XDK33924.1"/>
    <property type="molecule type" value="Genomic_DNA"/>
</dbReference>
<protein>
    <submittedName>
        <fullName evidence="2">Uncharacterized protein</fullName>
    </submittedName>
</protein>
<dbReference type="RefSeq" id="WP_368654602.1">
    <property type="nucleotide sequence ID" value="NZ_CP162599.1"/>
</dbReference>
<name>A0AB39HP03_9BACI</name>
<reference evidence="2" key="1">
    <citation type="submission" date="2024-07" db="EMBL/GenBank/DDBJ databases">
        <title>Halotolerant mesophilic bacterium Ornithinibacillus sp. 4-3, sp. nov., isolated from soil.</title>
        <authorList>
            <person name="Sidarenka A.V."/>
            <person name="Guliayeva D.E."/>
            <person name="Leanovich S.I."/>
            <person name="Hileuskaya K.S."/>
            <person name="Akhremchuk A.E."/>
            <person name="Sikolenko M.A."/>
            <person name="Valentovich L.N."/>
        </authorList>
    </citation>
    <scope>NUCLEOTIDE SEQUENCE</scope>
    <source>
        <strain evidence="2">4-3</strain>
    </source>
</reference>
<feature type="region of interest" description="Disordered" evidence="1">
    <location>
        <begin position="1"/>
        <end position="23"/>
    </location>
</feature>
<feature type="compositionally biased region" description="Polar residues" evidence="1">
    <location>
        <begin position="1"/>
        <end position="10"/>
    </location>
</feature>
<sequence length="49" mass="5456">MRSTRQTSTPHPVATSALGRPVRRGFPAAHGKRSIFPKRLFAQFMFGIS</sequence>